<name>A0A448HDG8_9ACTO</name>
<dbReference type="EMBL" id="LR134350">
    <property type="protein sequence ID" value="VEG25373.1"/>
    <property type="molecule type" value="Genomic_DNA"/>
</dbReference>
<dbReference type="InterPro" id="IPR039424">
    <property type="entry name" value="SBP_5"/>
</dbReference>
<dbReference type="AlphaFoldDB" id="A0A448HDG8"/>
<evidence type="ECO:0000259" key="2">
    <source>
        <dbReference type="Pfam" id="PF00496"/>
    </source>
</evidence>
<dbReference type="PANTHER" id="PTHR30290">
    <property type="entry name" value="PERIPLASMIC BINDING COMPONENT OF ABC TRANSPORTER"/>
    <property type="match status" value="1"/>
</dbReference>
<dbReference type="GO" id="GO:0042597">
    <property type="term" value="C:periplasmic space"/>
    <property type="evidence" value="ECO:0007669"/>
    <property type="project" value="UniProtKB-ARBA"/>
</dbReference>
<dbReference type="GO" id="GO:0043190">
    <property type="term" value="C:ATP-binding cassette (ABC) transporter complex"/>
    <property type="evidence" value="ECO:0007669"/>
    <property type="project" value="InterPro"/>
</dbReference>
<evidence type="ECO:0000313" key="3">
    <source>
        <dbReference type="EMBL" id="VEG25373.1"/>
    </source>
</evidence>
<proteinExistence type="predicted"/>
<sequence>MASASPSTPGVSRREALRVVPVLGAAALLATPAACSVGSGSSRATSTPTVAAAIPDGVITAGVSEAVGGHGYDPMTTTGALAVAANWHTMEGLTELHPEDRKVYAALADDLPSAVDDTTYEITLRDGAVFADGSPVTVEDVVFSFERVRDPANGSVYAQLISFLDTVTIKDDTTLTITTKAPYTLVSERLSVVKIVPRAVVEADPEGFDSLPVGSGPYRMTDNGAQSQTVVFERNDHYNGPLPALAKSMTWQVLPDATARANAIMSGTVQVINAAPLDDLPTMVNPVTIAQEQAFAPVFALFNCQTLSDARARQAIMYALDYERICETGMAGLATAATCYVQQGHPAYRRASTVYGYDPAKAASLLAEAGITSIRAMCTDHALLAGVRPIIKDNLEALGVPVSFVERQAAVAYEGIDSGAEVVDVLFAPEDPSVFGADADLLLRWFYSSDLWADTRMHWKGSESYHEVQAALDEAVGLTGGPQLTAWRRAFDIISEQVPLYPLFHRRTPTAYDATTLPGFKPIALPGLSFVDVGSAKA</sequence>
<dbReference type="Gene3D" id="3.10.105.10">
    <property type="entry name" value="Dipeptide-binding Protein, Domain 3"/>
    <property type="match status" value="1"/>
</dbReference>
<accession>A0A448HDG8</accession>
<gene>
    <name evidence="3" type="primary">gsiB_1</name>
    <name evidence="3" type="ORF">NCTC11636_00001</name>
</gene>
<dbReference type="Proteomes" id="UP000266895">
    <property type="component" value="Chromosome"/>
</dbReference>
<dbReference type="RefSeq" id="WP_126380974.1">
    <property type="nucleotide sequence ID" value="NZ_LR134350.1"/>
</dbReference>
<dbReference type="Gene3D" id="3.90.76.10">
    <property type="entry name" value="Dipeptide-binding Protein, Domain 1"/>
    <property type="match status" value="1"/>
</dbReference>
<protein>
    <submittedName>
        <fullName evidence="3">Glutathione-binding protein gsiB</fullName>
    </submittedName>
</protein>
<dbReference type="GO" id="GO:1904680">
    <property type="term" value="F:peptide transmembrane transporter activity"/>
    <property type="evidence" value="ECO:0007669"/>
    <property type="project" value="TreeGrafter"/>
</dbReference>
<reference evidence="3 4" key="1">
    <citation type="submission" date="2018-12" db="EMBL/GenBank/DDBJ databases">
        <authorList>
            <consortium name="Pathogen Informatics"/>
        </authorList>
    </citation>
    <scope>NUCLEOTIDE SEQUENCE [LARGE SCALE GENOMIC DNA]</scope>
    <source>
        <strain evidence="3 4">NCTC11636</strain>
    </source>
</reference>
<dbReference type="Pfam" id="PF00496">
    <property type="entry name" value="SBP_bac_5"/>
    <property type="match status" value="1"/>
</dbReference>
<feature type="domain" description="Solute-binding protein family 5" evidence="2">
    <location>
        <begin position="102"/>
        <end position="409"/>
    </location>
</feature>
<dbReference type="InterPro" id="IPR000914">
    <property type="entry name" value="SBP_5_dom"/>
</dbReference>
<dbReference type="KEGG" id="ahw:NCTC11636_00001"/>
<evidence type="ECO:0000256" key="1">
    <source>
        <dbReference type="ARBA" id="ARBA00022729"/>
    </source>
</evidence>
<dbReference type="CDD" id="cd00995">
    <property type="entry name" value="PBP2_NikA_DppA_OppA_like"/>
    <property type="match status" value="1"/>
</dbReference>
<dbReference type="OrthoDB" id="5243526at2"/>
<dbReference type="InterPro" id="IPR006311">
    <property type="entry name" value="TAT_signal"/>
</dbReference>
<dbReference type="PANTHER" id="PTHR30290:SF38">
    <property type="entry name" value="D,D-DIPEPTIDE-BINDING PERIPLASMIC PROTEIN DDPA-RELATED"/>
    <property type="match status" value="1"/>
</dbReference>
<dbReference type="GO" id="GO:0015833">
    <property type="term" value="P:peptide transport"/>
    <property type="evidence" value="ECO:0007669"/>
    <property type="project" value="TreeGrafter"/>
</dbReference>
<keyword evidence="1" id="KW-0732">Signal</keyword>
<evidence type="ECO:0000313" key="4">
    <source>
        <dbReference type="Proteomes" id="UP000266895"/>
    </source>
</evidence>
<dbReference type="PROSITE" id="PS51318">
    <property type="entry name" value="TAT"/>
    <property type="match status" value="1"/>
</dbReference>
<keyword evidence="4" id="KW-1185">Reference proteome</keyword>
<organism evidence="3 4">
    <name type="scientific">Actinomyces howellii</name>
    <dbReference type="NCBI Taxonomy" id="52771"/>
    <lineage>
        <taxon>Bacteria</taxon>
        <taxon>Bacillati</taxon>
        <taxon>Actinomycetota</taxon>
        <taxon>Actinomycetes</taxon>
        <taxon>Actinomycetales</taxon>
        <taxon>Actinomycetaceae</taxon>
        <taxon>Actinomyces</taxon>
    </lineage>
</organism>
<dbReference type="SUPFAM" id="SSF53850">
    <property type="entry name" value="Periplasmic binding protein-like II"/>
    <property type="match status" value="1"/>
</dbReference>
<dbReference type="Gene3D" id="3.40.190.10">
    <property type="entry name" value="Periplasmic binding protein-like II"/>
    <property type="match status" value="1"/>
</dbReference>